<protein>
    <submittedName>
        <fullName evidence="1">Uncharacterized protein</fullName>
    </submittedName>
</protein>
<dbReference type="VEuPathDB" id="FungiDB:CIHG_07728"/>
<organism evidence="1 2">
    <name type="scientific">Coccidioides immitis H538.4</name>
    <dbReference type="NCBI Taxonomy" id="396776"/>
    <lineage>
        <taxon>Eukaryota</taxon>
        <taxon>Fungi</taxon>
        <taxon>Dikarya</taxon>
        <taxon>Ascomycota</taxon>
        <taxon>Pezizomycotina</taxon>
        <taxon>Eurotiomycetes</taxon>
        <taxon>Eurotiomycetidae</taxon>
        <taxon>Onygenales</taxon>
        <taxon>Onygenaceae</taxon>
        <taxon>Coccidioides</taxon>
    </lineage>
</organism>
<reference evidence="2" key="1">
    <citation type="journal article" date="2010" name="Genome Res.">
        <title>Population genomic sequencing of Coccidioides fungi reveals recent hybridization and transposon control.</title>
        <authorList>
            <person name="Neafsey D.E."/>
            <person name="Barker B.M."/>
            <person name="Sharpton T.J."/>
            <person name="Stajich J.E."/>
            <person name="Park D.J."/>
            <person name="Whiston E."/>
            <person name="Hung C.-Y."/>
            <person name="McMahan C."/>
            <person name="White J."/>
            <person name="Sykes S."/>
            <person name="Heiman D."/>
            <person name="Young S."/>
            <person name="Zeng Q."/>
            <person name="Abouelleil A."/>
            <person name="Aftuck L."/>
            <person name="Bessette D."/>
            <person name="Brown A."/>
            <person name="FitzGerald M."/>
            <person name="Lui A."/>
            <person name="Macdonald J.P."/>
            <person name="Priest M."/>
            <person name="Orbach M.J."/>
            <person name="Galgiani J.N."/>
            <person name="Kirkland T.N."/>
            <person name="Cole G.T."/>
            <person name="Birren B.W."/>
            <person name="Henn M.R."/>
            <person name="Taylor J.W."/>
            <person name="Rounsley S.D."/>
        </authorList>
    </citation>
    <scope>NUCLEOTIDE SEQUENCE [LARGE SCALE GENOMIC DNA]</scope>
    <source>
        <strain evidence="2">H538.4</strain>
    </source>
</reference>
<dbReference type="STRING" id="396776.A0A0J8S114"/>
<dbReference type="AlphaFoldDB" id="A0A0J8S114"/>
<dbReference type="Proteomes" id="UP000054563">
    <property type="component" value="Unassembled WGS sequence"/>
</dbReference>
<name>A0A0J8S114_COCIT</name>
<dbReference type="EMBL" id="DS017017">
    <property type="protein sequence ID" value="KMU90044.1"/>
    <property type="molecule type" value="Genomic_DNA"/>
</dbReference>
<sequence>MAKDQWDATHGIYWPTPVSLNLRRYDRVTQIGYDQSLVLWDVWCQCIYPAHRYNAKFFPSPWAFLGRGCPYGKRKDTFRPGDVSNLLLSHSRESRVCVLDVRRTRGFQQMFYQERCIPQSCKSVRLLNPDIQSHARYLCGGTRYYFTRPNKDSREPSSP</sequence>
<gene>
    <name evidence="1" type="ORF">CIHG_07728</name>
</gene>
<evidence type="ECO:0000313" key="2">
    <source>
        <dbReference type="Proteomes" id="UP000054563"/>
    </source>
</evidence>
<proteinExistence type="predicted"/>
<accession>A0A0J8S114</accession>
<evidence type="ECO:0000313" key="1">
    <source>
        <dbReference type="EMBL" id="KMU90044.1"/>
    </source>
</evidence>